<comment type="caution">
    <text evidence="8">The sequence shown here is derived from an EMBL/GenBank/DDBJ whole genome shotgun (WGS) entry which is preliminary data.</text>
</comment>
<dbReference type="Gene3D" id="3.10.580.10">
    <property type="entry name" value="CBS-domain"/>
    <property type="match status" value="1"/>
</dbReference>
<feature type="transmembrane region" description="Helical" evidence="5">
    <location>
        <begin position="98"/>
        <end position="119"/>
    </location>
</feature>
<dbReference type="InterPro" id="IPR002550">
    <property type="entry name" value="CNNM"/>
</dbReference>
<evidence type="ECO:0008006" key="10">
    <source>
        <dbReference type="Google" id="ProtNLM"/>
    </source>
</evidence>
<evidence type="ECO:0000313" key="9">
    <source>
        <dbReference type="Proteomes" id="UP000266975"/>
    </source>
</evidence>
<reference evidence="8 9" key="1">
    <citation type="submission" date="2018-02" db="EMBL/GenBank/DDBJ databases">
        <title>Corynebacterium alimpuense sp. nov., a marine obligate actinomycete isolated from sediments of Valparaiso bay, Chile.</title>
        <authorList>
            <person name="Claverias F."/>
            <person name="Gonzales-Siles L."/>
            <person name="Salva-Serra F."/>
            <person name="Inganaes E."/>
            <person name="Molin K."/>
            <person name="Cumsille A."/>
            <person name="Undabarrena A."/>
            <person name="Couve E."/>
            <person name="Moore E.R.B."/>
            <person name="Gomila M."/>
            <person name="Camara B."/>
        </authorList>
    </citation>
    <scope>NUCLEOTIDE SEQUENCE [LARGE SCALE GENOMIC DNA]</scope>
    <source>
        <strain evidence="8 9">CCUG 69366</strain>
    </source>
</reference>
<dbReference type="PROSITE" id="PS51846">
    <property type="entry name" value="CNNM"/>
    <property type="match status" value="1"/>
</dbReference>
<dbReference type="Pfam" id="PF00571">
    <property type="entry name" value="CBS"/>
    <property type="match status" value="1"/>
</dbReference>
<name>A0A3M8K6M9_9CORY</name>
<feature type="domain" description="CBS" evidence="6">
    <location>
        <begin position="282"/>
        <end position="344"/>
    </location>
</feature>
<dbReference type="Pfam" id="PF01595">
    <property type="entry name" value="CNNM"/>
    <property type="match status" value="1"/>
</dbReference>
<protein>
    <recommendedName>
        <fullName evidence="10">CNNM transmembrane domain-containing protein</fullName>
    </recommendedName>
</protein>
<keyword evidence="3" id="KW-0129">CBS domain</keyword>
<evidence type="ECO:0000259" key="7">
    <source>
        <dbReference type="PROSITE" id="PS51846"/>
    </source>
</evidence>
<organism evidence="8 9">
    <name type="scientific">Corynebacterium alimapuense</name>
    <dbReference type="NCBI Taxonomy" id="1576874"/>
    <lineage>
        <taxon>Bacteria</taxon>
        <taxon>Bacillati</taxon>
        <taxon>Actinomycetota</taxon>
        <taxon>Actinomycetes</taxon>
        <taxon>Mycobacteriales</taxon>
        <taxon>Corynebacteriaceae</taxon>
        <taxon>Corynebacterium</taxon>
    </lineage>
</organism>
<feature type="transmembrane region" description="Helical" evidence="5">
    <location>
        <begin position="56"/>
        <end position="78"/>
    </location>
</feature>
<dbReference type="PANTHER" id="PTHR43099">
    <property type="entry name" value="UPF0053 PROTEIN YRKA"/>
    <property type="match status" value="1"/>
</dbReference>
<keyword evidence="4 5" id="KW-0472">Membrane</keyword>
<dbReference type="PANTHER" id="PTHR43099:SF5">
    <property type="entry name" value="HLYC_CORC FAMILY TRANSPORTER"/>
    <property type="match status" value="1"/>
</dbReference>
<dbReference type="InterPro" id="IPR046342">
    <property type="entry name" value="CBS_dom_sf"/>
</dbReference>
<dbReference type="AlphaFoldDB" id="A0A3M8K6M9"/>
<comment type="subcellular location">
    <subcellularLocation>
        <location evidence="1">Cell membrane</location>
        <topology evidence="1">Multi-pass membrane protein</topology>
    </subcellularLocation>
</comment>
<dbReference type="EMBL" id="PTJO01000005">
    <property type="protein sequence ID" value="RNE48539.1"/>
    <property type="molecule type" value="Genomic_DNA"/>
</dbReference>
<dbReference type="PROSITE" id="PS51371">
    <property type="entry name" value="CBS"/>
    <property type="match status" value="1"/>
</dbReference>
<evidence type="ECO:0000259" key="6">
    <source>
        <dbReference type="PROSITE" id="PS51371"/>
    </source>
</evidence>
<feature type="domain" description="CNNM transmembrane" evidence="7">
    <location>
        <begin position="1"/>
        <end position="206"/>
    </location>
</feature>
<keyword evidence="9" id="KW-1185">Reference proteome</keyword>
<feature type="transmembrane region" description="Helical" evidence="5">
    <location>
        <begin position="6"/>
        <end position="29"/>
    </location>
</feature>
<dbReference type="InterPro" id="IPR000644">
    <property type="entry name" value="CBS_dom"/>
</dbReference>
<keyword evidence="4 5" id="KW-0812">Transmembrane</keyword>
<evidence type="ECO:0000256" key="3">
    <source>
        <dbReference type="PROSITE-ProRule" id="PRU00703"/>
    </source>
</evidence>
<accession>A0A3M8K6M9</accession>
<keyword evidence="2" id="KW-1003">Cell membrane</keyword>
<sequence length="355" mass="38383">MMDWYIALPLTVLIILGSAFFVVVEFSLLAARRNRLEETAGTSASSRAALRSLNELTLMLAGAQLGITAATFALGAITKPWVHHLLMPAFDALNLSTTVADSLSFILALFIVTFLHLVIGEMAPKSWAIAHPESAIRLIALPARGFITIFRPLLTWVNKMANRLVKRAGQEPVESAAAKGYDADTLRRLVEHSRDTGTLDDISANQISGVIALDFATVGDAITPRTLLPADATVSQVHHRSRETGAMRILIDAPVDAPDPGPHLVHVRDTLLADPKTPASQYARPALMLTQSTTMSEALNRMRSSNEQVAIVIPEDGVADQPGEVVGVVTWDDILGRLWPSIAEELDRVQAGRQA</sequence>
<evidence type="ECO:0000256" key="1">
    <source>
        <dbReference type="ARBA" id="ARBA00004651"/>
    </source>
</evidence>
<dbReference type="RefSeq" id="WP_123048470.1">
    <property type="nucleotide sequence ID" value="NZ_PTJO01000005.1"/>
</dbReference>
<dbReference type="OrthoDB" id="110231at2"/>
<evidence type="ECO:0000313" key="8">
    <source>
        <dbReference type="EMBL" id="RNE48539.1"/>
    </source>
</evidence>
<dbReference type="InterPro" id="IPR051676">
    <property type="entry name" value="UPF0053_domain"/>
</dbReference>
<dbReference type="GO" id="GO:0005886">
    <property type="term" value="C:plasma membrane"/>
    <property type="evidence" value="ECO:0007669"/>
    <property type="project" value="UniProtKB-SubCell"/>
</dbReference>
<keyword evidence="4 5" id="KW-1133">Transmembrane helix</keyword>
<dbReference type="Proteomes" id="UP000266975">
    <property type="component" value="Unassembled WGS sequence"/>
</dbReference>
<evidence type="ECO:0000256" key="2">
    <source>
        <dbReference type="ARBA" id="ARBA00022475"/>
    </source>
</evidence>
<dbReference type="SUPFAM" id="SSF54631">
    <property type="entry name" value="CBS-domain pair"/>
    <property type="match status" value="1"/>
</dbReference>
<evidence type="ECO:0000256" key="4">
    <source>
        <dbReference type="PROSITE-ProRule" id="PRU01193"/>
    </source>
</evidence>
<gene>
    <name evidence="8" type="ORF">C5L39_08580</name>
</gene>
<proteinExistence type="predicted"/>
<evidence type="ECO:0000256" key="5">
    <source>
        <dbReference type="SAM" id="Phobius"/>
    </source>
</evidence>